<sequence length="269" mass="29347">MFGTFVAWARMSIRGTHESVRPSPIFLAIVGLTAFGGALAWWAGASIRPLAYTGVFIFVIAGWLVSLCLHEFGHAVAAWRFGDRDVAVRGYLTLDPRRYSHPMLSLGLPMLFIALGGIGLPGAAVYVQTSFMTTIRRTLVALAGPAANVLLAALLLISTRVWFDPVHPVLWAGVAFLGFLQVTAVVLNLLPIPGLDGYGALEPHLSLETQRALEPAKQYGLLFLLVILLAPALNRWFFGVVFWFFDLSGIPGGLVAWGAHLTRFWSAWF</sequence>
<evidence type="ECO:0000256" key="1">
    <source>
        <dbReference type="ARBA" id="ARBA00001947"/>
    </source>
</evidence>
<organism evidence="14 15">
    <name type="scientific">Mycobacterium botniense</name>
    <dbReference type="NCBI Taxonomy" id="84962"/>
    <lineage>
        <taxon>Bacteria</taxon>
        <taxon>Bacillati</taxon>
        <taxon>Actinomycetota</taxon>
        <taxon>Actinomycetes</taxon>
        <taxon>Mycobacteriales</taxon>
        <taxon>Mycobacteriaceae</taxon>
        <taxon>Mycobacterium</taxon>
    </lineage>
</organism>
<accession>A0A7I9XVB7</accession>
<keyword evidence="12 13" id="KW-0472">Membrane</keyword>
<dbReference type="EMBL" id="BLKW01000002">
    <property type="protein sequence ID" value="GFG73527.1"/>
    <property type="molecule type" value="Genomic_DNA"/>
</dbReference>
<keyword evidence="11" id="KW-0482">Metalloprotease</keyword>
<evidence type="ECO:0000313" key="15">
    <source>
        <dbReference type="Proteomes" id="UP000465361"/>
    </source>
</evidence>
<keyword evidence="8" id="KW-0378">Hydrolase</keyword>
<keyword evidence="10 13" id="KW-1133">Transmembrane helix</keyword>
<keyword evidence="15" id="KW-1185">Reference proteome</keyword>
<comment type="cofactor">
    <cofactor evidence="1">
        <name>Zn(2+)</name>
        <dbReference type="ChEBI" id="CHEBI:29105"/>
    </cofactor>
</comment>
<dbReference type="PANTHER" id="PTHR35864:SF1">
    <property type="entry name" value="ZINC METALLOPROTEASE YWHC-RELATED"/>
    <property type="match status" value="1"/>
</dbReference>
<dbReference type="GO" id="GO:0008237">
    <property type="term" value="F:metallopeptidase activity"/>
    <property type="evidence" value="ECO:0007669"/>
    <property type="project" value="UniProtKB-KW"/>
</dbReference>
<evidence type="ECO:0000256" key="5">
    <source>
        <dbReference type="ARBA" id="ARBA00022670"/>
    </source>
</evidence>
<gene>
    <name evidence="14" type="ORF">MBOT_08920</name>
</gene>
<evidence type="ECO:0000256" key="9">
    <source>
        <dbReference type="ARBA" id="ARBA00022833"/>
    </source>
</evidence>
<dbReference type="AlphaFoldDB" id="A0A7I9XVB7"/>
<keyword evidence="5 14" id="KW-0645">Protease</keyword>
<feature type="transmembrane region" description="Helical" evidence="13">
    <location>
        <begin position="106"/>
        <end position="127"/>
    </location>
</feature>
<keyword evidence="9" id="KW-0862">Zinc</keyword>
<dbReference type="CDD" id="cd06158">
    <property type="entry name" value="S2P-M50_like_1"/>
    <property type="match status" value="1"/>
</dbReference>
<reference evidence="14 15" key="1">
    <citation type="journal article" date="2019" name="Emerg. Microbes Infect.">
        <title>Comprehensive subspecies identification of 175 nontuberculous mycobacteria species based on 7547 genomic profiles.</title>
        <authorList>
            <person name="Matsumoto Y."/>
            <person name="Kinjo T."/>
            <person name="Motooka D."/>
            <person name="Nabeya D."/>
            <person name="Jung N."/>
            <person name="Uechi K."/>
            <person name="Horii T."/>
            <person name="Iida T."/>
            <person name="Fujita J."/>
            <person name="Nakamura S."/>
        </authorList>
    </citation>
    <scope>NUCLEOTIDE SEQUENCE [LARGE SCALE GENOMIC DNA]</scope>
    <source>
        <strain evidence="14 15">JCM 17322</strain>
    </source>
</reference>
<protein>
    <submittedName>
        <fullName evidence="14">Site-2 protease family protein</fullName>
    </submittedName>
</protein>
<evidence type="ECO:0000256" key="11">
    <source>
        <dbReference type="ARBA" id="ARBA00023049"/>
    </source>
</evidence>
<evidence type="ECO:0000313" key="14">
    <source>
        <dbReference type="EMBL" id="GFG73527.1"/>
    </source>
</evidence>
<dbReference type="GO" id="GO:0006508">
    <property type="term" value="P:proteolysis"/>
    <property type="evidence" value="ECO:0007669"/>
    <property type="project" value="UniProtKB-KW"/>
</dbReference>
<feature type="transmembrane region" description="Helical" evidence="13">
    <location>
        <begin position="50"/>
        <end position="72"/>
    </location>
</feature>
<keyword evidence="7" id="KW-0479">Metal-binding</keyword>
<name>A0A7I9XVB7_9MYCO</name>
<dbReference type="InterPro" id="IPR044537">
    <property type="entry name" value="Rip2-like"/>
</dbReference>
<evidence type="ECO:0000256" key="4">
    <source>
        <dbReference type="ARBA" id="ARBA00022475"/>
    </source>
</evidence>
<keyword evidence="6 13" id="KW-0812">Transmembrane</keyword>
<dbReference type="GO" id="GO:0046872">
    <property type="term" value="F:metal ion binding"/>
    <property type="evidence" value="ECO:0007669"/>
    <property type="project" value="UniProtKB-KW"/>
</dbReference>
<dbReference type="Proteomes" id="UP000465361">
    <property type="component" value="Unassembled WGS sequence"/>
</dbReference>
<comment type="caution">
    <text evidence="14">The sequence shown here is derived from an EMBL/GenBank/DDBJ whole genome shotgun (WGS) entry which is preliminary data.</text>
</comment>
<evidence type="ECO:0000256" key="12">
    <source>
        <dbReference type="ARBA" id="ARBA00023136"/>
    </source>
</evidence>
<feature type="transmembrane region" description="Helical" evidence="13">
    <location>
        <begin position="221"/>
        <end position="245"/>
    </location>
</feature>
<dbReference type="PANTHER" id="PTHR35864">
    <property type="entry name" value="ZINC METALLOPROTEASE MJ0611-RELATED"/>
    <property type="match status" value="1"/>
</dbReference>
<feature type="transmembrane region" description="Helical" evidence="13">
    <location>
        <begin position="25"/>
        <end position="43"/>
    </location>
</feature>
<evidence type="ECO:0000256" key="6">
    <source>
        <dbReference type="ARBA" id="ARBA00022692"/>
    </source>
</evidence>
<comment type="subcellular location">
    <subcellularLocation>
        <location evidence="2">Cell membrane</location>
        <topology evidence="2">Multi-pass membrane protein</topology>
    </subcellularLocation>
</comment>
<comment type="similarity">
    <text evidence="3">Belongs to the peptidase M50B family.</text>
</comment>
<evidence type="ECO:0000256" key="2">
    <source>
        <dbReference type="ARBA" id="ARBA00004651"/>
    </source>
</evidence>
<evidence type="ECO:0000256" key="8">
    <source>
        <dbReference type="ARBA" id="ARBA00022801"/>
    </source>
</evidence>
<proteinExistence type="inferred from homology"/>
<evidence type="ECO:0000256" key="13">
    <source>
        <dbReference type="SAM" id="Phobius"/>
    </source>
</evidence>
<keyword evidence="4" id="KW-1003">Cell membrane</keyword>
<dbReference type="InterPro" id="IPR052348">
    <property type="entry name" value="Metallopeptidase_M50B"/>
</dbReference>
<evidence type="ECO:0000256" key="7">
    <source>
        <dbReference type="ARBA" id="ARBA00022723"/>
    </source>
</evidence>
<evidence type="ECO:0000256" key="10">
    <source>
        <dbReference type="ARBA" id="ARBA00022989"/>
    </source>
</evidence>
<feature type="transmembrane region" description="Helical" evidence="13">
    <location>
        <begin position="139"/>
        <end position="163"/>
    </location>
</feature>
<evidence type="ECO:0000256" key="3">
    <source>
        <dbReference type="ARBA" id="ARBA00007931"/>
    </source>
</evidence>
<feature type="transmembrane region" description="Helical" evidence="13">
    <location>
        <begin position="169"/>
        <end position="190"/>
    </location>
</feature>
<dbReference type="GO" id="GO:0005886">
    <property type="term" value="C:plasma membrane"/>
    <property type="evidence" value="ECO:0007669"/>
    <property type="project" value="UniProtKB-SubCell"/>
</dbReference>